<evidence type="ECO:0000313" key="2">
    <source>
        <dbReference type="Proteomes" id="UP001497700"/>
    </source>
</evidence>
<dbReference type="EMBL" id="MU393640">
    <property type="protein sequence ID" value="KAI4859333.1"/>
    <property type="molecule type" value="Genomic_DNA"/>
</dbReference>
<name>A0ACB9YK65_9PEZI</name>
<protein>
    <submittedName>
        <fullName evidence="1">GMC oxidoreductase</fullName>
    </submittedName>
</protein>
<gene>
    <name evidence="1" type="ORF">F4820DRAFT_440024</name>
</gene>
<proteinExistence type="predicted"/>
<organism evidence="1 2">
    <name type="scientific">Hypoxylon rubiginosum</name>
    <dbReference type="NCBI Taxonomy" id="110542"/>
    <lineage>
        <taxon>Eukaryota</taxon>
        <taxon>Fungi</taxon>
        <taxon>Dikarya</taxon>
        <taxon>Ascomycota</taxon>
        <taxon>Pezizomycotina</taxon>
        <taxon>Sordariomycetes</taxon>
        <taxon>Xylariomycetidae</taxon>
        <taxon>Xylariales</taxon>
        <taxon>Hypoxylaceae</taxon>
        <taxon>Hypoxylon</taxon>
    </lineage>
</organism>
<evidence type="ECO:0000313" key="1">
    <source>
        <dbReference type="EMBL" id="KAI4859333.1"/>
    </source>
</evidence>
<dbReference type="Proteomes" id="UP001497700">
    <property type="component" value="Unassembled WGS sequence"/>
</dbReference>
<reference evidence="1 2" key="1">
    <citation type="journal article" date="2022" name="New Phytol.">
        <title>Ecological generalism drives hyperdiversity of secondary metabolite gene clusters in xylarialean endophytes.</title>
        <authorList>
            <person name="Franco M.E.E."/>
            <person name="Wisecaver J.H."/>
            <person name="Arnold A.E."/>
            <person name="Ju Y.M."/>
            <person name="Slot J.C."/>
            <person name="Ahrendt S."/>
            <person name="Moore L.P."/>
            <person name="Eastman K.E."/>
            <person name="Scott K."/>
            <person name="Konkel Z."/>
            <person name="Mondo S.J."/>
            <person name="Kuo A."/>
            <person name="Hayes R.D."/>
            <person name="Haridas S."/>
            <person name="Andreopoulos B."/>
            <person name="Riley R."/>
            <person name="LaButti K."/>
            <person name="Pangilinan J."/>
            <person name="Lipzen A."/>
            <person name="Amirebrahimi M."/>
            <person name="Yan J."/>
            <person name="Adam C."/>
            <person name="Keymanesh K."/>
            <person name="Ng V."/>
            <person name="Louie K."/>
            <person name="Northen T."/>
            <person name="Drula E."/>
            <person name="Henrissat B."/>
            <person name="Hsieh H.M."/>
            <person name="Youens-Clark K."/>
            <person name="Lutzoni F."/>
            <person name="Miadlikowska J."/>
            <person name="Eastwood D.C."/>
            <person name="Hamelin R.C."/>
            <person name="Grigoriev I.V."/>
            <person name="U'Ren J.M."/>
        </authorList>
    </citation>
    <scope>NUCLEOTIDE SEQUENCE [LARGE SCALE GENOMIC DNA]</scope>
    <source>
        <strain evidence="1 2">CBS 119005</strain>
    </source>
</reference>
<sequence>MSTPSISAPDFAGHDFDYIVIGGGTAGLAVAARLSEDPNLVVGVLEAGPEALQDNAINSPGQFLQILGTKYDWQFETVPQEGLGGRALAWPRGRVLGGTSALNLMTWNRGNKEDYDAWEQLGNKGWGWDGLLPFFKKAEAFHAPDKKTQSANREYYEPGAIGTDGPVHASYSKQYSKTHQLCYDALVALGIPENKSHHAGSNVGVWTNPVSVDPDRNTRSYAAPAYYVPNSSRRNLLVLTEALAHEIILEQKSGQWTATGVRFSYGDDSFVAQASREVILSAGSVQSPQLLELSGIGNPQVLEEAGIEVRVPNPNVGENLQDHLMTVSVFEIDPNIQVKNLGAPASPFCYLPVSTAVSEEESKLLLSKVEILERSTPEKDEILRSRFDPEANLGQFEYIFELGNWNSNFHPDPSNGKRYASVLQILQYPFSRGSIHICPPNFSRKDGSRSTIATKPAIDPGYYYGEKGEVDLETMKQCMRFSDKLCKSTPLSSVVGSRVAPPSSVTSDADLRDWVARNTTTDWHPVGTCAMGGHDGIRSGVVDDRLRVYNVKRLRVVDASIMPLQISAHLQATVYAIAEKGARLILEDSVEKGT</sequence>
<comment type="caution">
    <text evidence="1">The sequence shown here is derived from an EMBL/GenBank/DDBJ whole genome shotgun (WGS) entry which is preliminary data.</text>
</comment>
<keyword evidence="2" id="KW-1185">Reference proteome</keyword>
<accession>A0ACB9YK65</accession>